<proteinExistence type="predicted"/>
<dbReference type="OrthoDB" id="6132182at2759"/>
<dbReference type="AlphaFoldDB" id="A0A1D9QJN6"/>
<evidence type="ECO:0000256" key="1">
    <source>
        <dbReference type="ARBA" id="ARBA00022723"/>
    </source>
</evidence>
<keyword evidence="1" id="KW-0479">Metal-binding</keyword>
<evidence type="ECO:0000256" key="2">
    <source>
        <dbReference type="SAM" id="SignalP"/>
    </source>
</evidence>
<reference evidence="5" key="1">
    <citation type="journal article" date="2017" name="Genome Biol. Evol.">
        <title>The complete genome sequence of the phytopathogenic fungus Sclerotinia sclerotiorum reveals insights into the genome architecture of broad host range pathogens.</title>
        <authorList>
            <person name="Derbyshire M."/>
            <person name="Denton-Giles M."/>
            <person name="Hegedus D."/>
            <person name="Seifbarghy S."/>
            <person name="Rollins J."/>
            <person name="van Kan J."/>
            <person name="Seidl M.F."/>
            <person name="Faino L."/>
            <person name="Mbengue M."/>
            <person name="Navaud O."/>
            <person name="Raffaele S."/>
            <person name="Hammond-Kosack K."/>
            <person name="Heard S."/>
            <person name="Oliver R."/>
        </authorList>
    </citation>
    <scope>NUCLEOTIDE SEQUENCE [LARGE SCALE GENOMIC DNA]</scope>
    <source>
        <strain evidence="5">ATCC 18683 / 1980 / Ss-1</strain>
    </source>
</reference>
<feature type="chain" id="PRO_5009445104" description="Tyrosinase copper-binding domain-containing protein" evidence="2">
    <location>
        <begin position="25"/>
        <end position="250"/>
    </location>
</feature>
<dbReference type="Proteomes" id="UP000177798">
    <property type="component" value="Chromosome 14"/>
</dbReference>
<organism evidence="4 5">
    <name type="scientific">Sclerotinia sclerotiorum (strain ATCC 18683 / 1980 / Ss-1)</name>
    <name type="common">White mold</name>
    <name type="synonym">Whetzelinia sclerotiorum</name>
    <dbReference type="NCBI Taxonomy" id="665079"/>
    <lineage>
        <taxon>Eukaryota</taxon>
        <taxon>Fungi</taxon>
        <taxon>Dikarya</taxon>
        <taxon>Ascomycota</taxon>
        <taxon>Pezizomycotina</taxon>
        <taxon>Leotiomycetes</taxon>
        <taxon>Helotiales</taxon>
        <taxon>Sclerotiniaceae</taxon>
        <taxon>Sclerotinia</taxon>
    </lineage>
</organism>
<gene>
    <name evidence="4" type="ORF">sscle_14g098710</name>
</gene>
<evidence type="ECO:0000313" key="5">
    <source>
        <dbReference type="Proteomes" id="UP000177798"/>
    </source>
</evidence>
<feature type="domain" description="Tyrosinase copper-binding" evidence="3">
    <location>
        <begin position="103"/>
        <end position="243"/>
    </location>
</feature>
<protein>
    <recommendedName>
        <fullName evidence="3">Tyrosinase copper-binding domain-containing protein</fullName>
    </recommendedName>
</protein>
<dbReference type="EMBL" id="CP017827">
    <property type="protein sequence ID" value="APA15101.1"/>
    <property type="molecule type" value="Genomic_DNA"/>
</dbReference>
<dbReference type="PANTHER" id="PTHR11474:SF116">
    <property type="entry name" value="TYROSINASE"/>
    <property type="match status" value="1"/>
</dbReference>
<dbReference type="SUPFAM" id="SSF48056">
    <property type="entry name" value="Di-copper centre-containing domain"/>
    <property type="match status" value="1"/>
</dbReference>
<name>A0A1D9QJN6_SCLS1</name>
<dbReference type="VEuPathDB" id="FungiDB:sscle_14g098710"/>
<dbReference type="PANTHER" id="PTHR11474">
    <property type="entry name" value="TYROSINASE FAMILY MEMBER"/>
    <property type="match status" value="1"/>
</dbReference>
<accession>A0A1D9QJN6</accession>
<dbReference type="Pfam" id="PF00264">
    <property type="entry name" value="Tyrosinase"/>
    <property type="match status" value="1"/>
</dbReference>
<dbReference type="Gene3D" id="1.10.1280.10">
    <property type="entry name" value="Di-copper center containing domain from catechol oxidase"/>
    <property type="match status" value="1"/>
</dbReference>
<dbReference type="GO" id="GO:0016491">
    <property type="term" value="F:oxidoreductase activity"/>
    <property type="evidence" value="ECO:0007669"/>
    <property type="project" value="InterPro"/>
</dbReference>
<dbReference type="SMR" id="A0A1D9QJN6"/>
<keyword evidence="2" id="KW-0732">Signal</keyword>
<feature type="signal peptide" evidence="2">
    <location>
        <begin position="1"/>
        <end position="24"/>
    </location>
</feature>
<evidence type="ECO:0000313" key="4">
    <source>
        <dbReference type="EMBL" id="APA15101.1"/>
    </source>
</evidence>
<dbReference type="InterPro" id="IPR008922">
    <property type="entry name" value="Di-copper_centre_dom_sf"/>
</dbReference>
<evidence type="ECO:0000259" key="3">
    <source>
        <dbReference type="Pfam" id="PF00264"/>
    </source>
</evidence>
<sequence length="250" mass="27543">MNSPLLGFLSTILVLQPYFNAVEADSYPLHPPDAVDKLATKGLAKLAAYQAMHDPNDTCTVKTAIKRRECDLSGAHRIAYTNAVLCLQSKESITPPELVPGARSRYDYFFATHMNQTYIIHGTRNFLAWHRYYIYTYEKALREECGYKGYQPICSRSNILSTVAGAPPPFDIIPPGVGGGCVTTGPFKNTTVHLGPLSGTISGTPVNPQANGFGYNPRYLRRDVDVHSAAVRKTNYTHDLIANPSNADIY</sequence>
<dbReference type="GO" id="GO:0046872">
    <property type="term" value="F:metal ion binding"/>
    <property type="evidence" value="ECO:0007669"/>
    <property type="project" value="UniProtKB-KW"/>
</dbReference>
<dbReference type="InterPro" id="IPR002227">
    <property type="entry name" value="Tyrosinase_Cu-bd"/>
</dbReference>
<dbReference type="InterPro" id="IPR050316">
    <property type="entry name" value="Tyrosinase/Hemocyanin"/>
</dbReference>